<keyword evidence="1" id="KW-0472">Membrane</keyword>
<dbReference type="STRING" id="1121290.CLAOCE_10380"/>
<keyword evidence="3" id="KW-1185">Reference proteome</keyword>
<gene>
    <name evidence="2" type="ORF">CLOACE_10380</name>
</gene>
<dbReference type="Proteomes" id="UP000175744">
    <property type="component" value="Unassembled WGS sequence"/>
</dbReference>
<dbReference type="AlphaFoldDB" id="A0A1E8EZJ8"/>
<feature type="transmembrane region" description="Helical" evidence="1">
    <location>
        <begin position="33"/>
        <end position="54"/>
    </location>
</feature>
<comment type="caution">
    <text evidence="2">The sequence shown here is derived from an EMBL/GenBank/DDBJ whole genome shotgun (WGS) entry which is preliminary data.</text>
</comment>
<evidence type="ECO:0000313" key="3">
    <source>
        <dbReference type="Proteomes" id="UP000175744"/>
    </source>
</evidence>
<keyword evidence="1" id="KW-0812">Transmembrane</keyword>
<feature type="transmembrane region" description="Helical" evidence="1">
    <location>
        <begin position="6"/>
        <end position="21"/>
    </location>
</feature>
<accession>A0A1E8EZJ8</accession>
<proteinExistence type="predicted"/>
<keyword evidence="1" id="KW-1133">Transmembrane helix</keyword>
<evidence type="ECO:0000256" key="1">
    <source>
        <dbReference type="SAM" id="Phobius"/>
    </source>
</evidence>
<reference evidence="2 3" key="1">
    <citation type="submission" date="2016-06" db="EMBL/GenBank/DDBJ databases">
        <title>Genome sequence of Clostridium acetireducens DSM 10703.</title>
        <authorList>
            <person name="Poehlein A."/>
            <person name="Fluechter S."/>
            <person name="Duerre P."/>
            <person name="Daniel R."/>
        </authorList>
    </citation>
    <scope>NUCLEOTIDE SEQUENCE [LARGE SCALE GENOMIC DNA]</scope>
    <source>
        <strain evidence="2 3">DSM 10703</strain>
    </source>
</reference>
<organism evidence="2 3">
    <name type="scientific">Clostridium acetireducens DSM 10703</name>
    <dbReference type="NCBI Taxonomy" id="1121290"/>
    <lineage>
        <taxon>Bacteria</taxon>
        <taxon>Bacillati</taxon>
        <taxon>Bacillota</taxon>
        <taxon>Clostridia</taxon>
        <taxon>Eubacteriales</taxon>
        <taxon>Clostridiaceae</taxon>
        <taxon>Clostridium</taxon>
    </lineage>
</organism>
<sequence>MLFSLILSSIFIIMLEYYSLIRNKKKLENKTLYISIFCLIFSIVFAAIIEFNIINLPSVSCLLNNTAKLLLPTCFIS</sequence>
<protein>
    <submittedName>
        <fullName evidence="2">Uncharacterized protein</fullName>
    </submittedName>
</protein>
<name>A0A1E8EZJ8_9CLOT</name>
<evidence type="ECO:0000313" key="2">
    <source>
        <dbReference type="EMBL" id="OFI06538.1"/>
    </source>
</evidence>
<dbReference type="EMBL" id="LZFO01000011">
    <property type="protein sequence ID" value="OFI06538.1"/>
    <property type="molecule type" value="Genomic_DNA"/>
</dbReference>